<dbReference type="EMBL" id="VSWD01000007">
    <property type="protein sequence ID" value="KAK3098003.1"/>
    <property type="molecule type" value="Genomic_DNA"/>
</dbReference>
<accession>A0AA88Y4P1</accession>
<feature type="domain" description="C-type lectin" evidence="2">
    <location>
        <begin position="16"/>
        <end position="82"/>
    </location>
</feature>
<evidence type="ECO:0000259" key="2">
    <source>
        <dbReference type="PROSITE" id="PS50041"/>
    </source>
</evidence>
<evidence type="ECO:0000313" key="3">
    <source>
        <dbReference type="EMBL" id="KAK3098003.1"/>
    </source>
</evidence>
<dbReference type="InterPro" id="IPR016187">
    <property type="entry name" value="CTDL_fold"/>
</dbReference>
<gene>
    <name evidence="3" type="ORF">FSP39_015220</name>
</gene>
<name>A0AA88Y4P1_PINIB</name>
<evidence type="ECO:0000256" key="1">
    <source>
        <dbReference type="ARBA" id="ARBA00023157"/>
    </source>
</evidence>
<comment type="caution">
    <text evidence="3">The sequence shown here is derived from an EMBL/GenBank/DDBJ whole genome shotgun (WGS) entry which is preliminary data.</text>
</comment>
<reference evidence="3" key="1">
    <citation type="submission" date="2019-08" db="EMBL/GenBank/DDBJ databases">
        <title>The improved chromosome-level genome for the pearl oyster Pinctada fucata martensii using PacBio sequencing and Hi-C.</title>
        <authorList>
            <person name="Zheng Z."/>
        </authorList>
    </citation>
    <scope>NUCLEOTIDE SEQUENCE</scope>
    <source>
        <strain evidence="3">ZZ-2019</strain>
        <tissue evidence="3">Adductor muscle</tissue>
    </source>
</reference>
<protein>
    <recommendedName>
        <fullName evidence="2">C-type lectin domain-containing protein</fullName>
    </recommendedName>
</protein>
<proteinExistence type="predicted"/>
<dbReference type="InterPro" id="IPR016186">
    <property type="entry name" value="C-type_lectin-like/link_sf"/>
</dbReference>
<dbReference type="Pfam" id="PF00059">
    <property type="entry name" value="Lectin_C"/>
    <property type="match status" value="1"/>
</dbReference>
<dbReference type="PROSITE" id="PS00615">
    <property type="entry name" value="C_TYPE_LECTIN_1"/>
    <property type="match status" value="1"/>
</dbReference>
<dbReference type="InterPro" id="IPR001304">
    <property type="entry name" value="C-type_lectin-like"/>
</dbReference>
<dbReference type="CDD" id="cd00037">
    <property type="entry name" value="CLECT"/>
    <property type="match status" value="1"/>
</dbReference>
<dbReference type="InterPro" id="IPR018378">
    <property type="entry name" value="C-type_lectin_CS"/>
</dbReference>
<dbReference type="SUPFAM" id="SSF56436">
    <property type="entry name" value="C-type lectin-like"/>
    <property type="match status" value="1"/>
</dbReference>
<organism evidence="3 4">
    <name type="scientific">Pinctada imbricata</name>
    <name type="common">Atlantic pearl-oyster</name>
    <name type="synonym">Pinctada martensii</name>
    <dbReference type="NCBI Taxonomy" id="66713"/>
    <lineage>
        <taxon>Eukaryota</taxon>
        <taxon>Metazoa</taxon>
        <taxon>Spiralia</taxon>
        <taxon>Lophotrochozoa</taxon>
        <taxon>Mollusca</taxon>
        <taxon>Bivalvia</taxon>
        <taxon>Autobranchia</taxon>
        <taxon>Pteriomorphia</taxon>
        <taxon>Pterioida</taxon>
        <taxon>Pterioidea</taxon>
        <taxon>Pteriidae</taxon>
        <taxon>Pinctada</taxon>
    </lineage>
</organism>
<sequence>MIKTLNIAFDLVDFRYYIGATDFGTEGYWYWVHSGQNLIFTNWKVNEPRGRFYENCAWKLGIGVQYKWIDISCAEPAAYLCEKDGK</sequence>
<evidence type="ECO:0000313" key="4">
    <source>
        <dbReference type="Proteomes" id="UP001186944"/>
    </source>
</evidence>
<dbReference type="Gene3D" id="3.10.100.10">
    <property type="entry name" value="Mannose-Binding Protein A, subunit A"/>
    <property type="match status" value="1"/>
</dbReference>
<keyword evidence="1" id="KW-1015">Disulfide bond</keyword>
<keyword evidence="4" id="KW-1185">Reference proteome</keyword>
<dbReference type="AlphaFoldDB" id="A0AA88Y4P1"/>
<dbReference type="PROSITE" id="PS50041">
    <property type="entry name" value="C_TYPE_LECTIN_2"/>
    <property type="match status" value="1"/>
</dbReference>
<dbReference type="Proteomes" id="UP001186944">
    <property type="component" value="Unassembled WGS sequence"/>
</dbReference>